<protein>
    <submittedName>
        <fullName evidence="2">Uncharacterized protein</fullName>
    </submittedName>
</protein>
<sequence length="901" mass="100461">MDEITAQSLNDELQYVVSYGGHISTAFHQYAVNRATNGCFDSSRTITDAALSSLKQISNLLQDEAQYQKEGTGKALFSYEGLSYTRGVIKECAKSLVKTEQTVRDGWLPRKELNAKRRKARKSASVEVEIVCSDLEVDEKAFLNQLEKTRWPRIDSDIGDIMDRLDDIQLRLVLVHQVVTVGLISSDLSSGRVDVQEIVSFHDRIHRTAELAGIKLPKKRVSRRASFSDSYDSGSDSSVSPRKSPVRERVVILPSPPPMPSGPPRIAAPPPPMSVLPKPQITENVNPPSYTEKPNSAILSSTKQTAFPTMAIKLSDEKKEPPENASVKEQKHQPVKSEVVLAKPATPEPRLFAAKPHGVGFRLRSLFRSKESLAAEMRKVLCDTDSHLLAFVIQSSGHRLIPHSAFHSLESTHMKTILAQLNDDTWYTTYTSLNHQENMMLRNIIYPWVNGKTHERDIVALKVVQEQAKPNAWLALLREFRPKNERYHGPPQPPLPGRVLLAIVREQLVNGKPLLPASSIDSRMGPVLQPPGPPRPPVTTEASRRLPPPPPHFLRPPPPPSFGNPSSGSNRVYDITNYNRGPPSPTVCGPPPPSSVPPPPGSRPAVAKSIRISDMNVFTDRDAAIALTSYNEYTMRTCEPAQPSERRSWLRVSNTLESSDKDQVQDRVDHFLAAGKSVIEVKMRLTEDQAAQVTRLMDELIAQERDNRFEWSWVELSVYDNHGELPLFANGPGTISSRATQIHLIAKRSLKQYIKAMDVHSSLMARGPGPYPPSYPYPPGHGPRPITLGPPSPPPFRQMSPVIVKAPRSRRRYASSDSDSSSSDSDSSDSYDPRRIRRRCVRRQNRRSGRTITYDSDDSDDEDAEVDVMEIDLMLKRGDDLVQKLLEKWTPQNVGGTKTAA</sequence>
<feature type="compositionally biased region" description="Pro residues" evidence="1">
    <location>
        <begin position="582"/>
        <end position="602"/>
    </location>
</feature>
<feature type="compositionally biased region" description="Low complexity" evidence="1">
    <location>
        <begin position="227"/>
        <end position="243"/>
    </location>
</feature>
<feature type="region of interest" description="Disordered" evidence="1">
    <location>
        <begin position="774"/>
        <end position="864"/>
    </location>
</feature>
<feature type="compositionally biased region" description="Pro residues" evidence="1">
    <location>
        <begin position="774"/>
        <end position="796"/>
    </location>
</feature>
<evidence type="ECO:0000313" key="2">
    <source>
        <dbReference type="EMBL" id="CAG8952459.1"/>
    </source>
</evidence>
<evidence type="ECO:0000256" key="1">
    <source>
        <dbReference type="SAM" id="MobiDB-lite"/>
    </source>
</evidence>
<name>A0A9N9PH05_9HELO</name>
<feature type="region of interest" description="Disordered" evidence="1">
    <location>
        <begin position="225"/>
        <end position="247"/>
    </location>
</feature>
<proteinExistence type="predicted"/>
<organism evidence="2 3">
    <name type="scientific">Hymenoscyphus fraxineus</name>
    <dbReference type="NCBI Taxonomy" id="746836"/>
    <lineage>
        <taxon>Eukaryota</taxon>
        <taxon>Fungi</taxon>
        <taxon>Dikarya</taxon>
        <taxon>Ascomycota</taxon>
        <taxon>Pezizomycotina</taxon>
        <taxon>Leotiomycetes</taxon>
        <taxon>Helotiales</taxon>
        <taxon>Helotiaceae</taxon>
        <taxon>Hymenoscyphus</taxon>
    </lineage>
</organism>
<feature type="compositionally biased region" description="Basic residues" evidence="1">
    <location>
        <begin position="835"/>
        <end position="849"/>
    </location>
</feature>
<dbReference type="PANTHER" id="PTHR48125:SF12">
    <property type="entry name" value="AT HOOK TRANSCRIPTION FACTOR FAMILY-RELATED"/>
    <property type="match status" value="1"/>
</dbReference>
<feature type="region of interest" description="Disordered" evidence="1">
    <location>
        <begin position="515"/>
        <end position="606"/>
    </location>
</feature>
<keyword evidence="3" id="KW-1185">Reference proteome</keyword>
<feature type="compositionally biased region" description="Basic and acidic residues" evidence="1">
    <location>
        <begin position="316"/>
        <end position="332"/>
    </location>
</feature>
<dbReference type="PANTHER" id="PTHR48125">
    <property type="entry name" value="LP07818P1"/>
    <property type="match status" value="1"/>
</dbReference>
<feature type="compositionally biased region" description="Pro residues" evidence="1">
    <location>
        <begin position="546"/>
        <end position="562"/>
    </location>
</feature>
<comment type="caution">
    <text evidence="2">The sequence shown here is derived from an EMBL/GenBank/DDBJ whole genome shotgun (WGS) entry which is preliminary data.</text>
</comment>
<feature type="compositionally biased region" description="Low complexity" evidence="1">
    <location>
        <begin position="815"/>
        <end position="830"/>
    </location>
</feature>
<dbReference type="Proteomes" id="UP000696280">
    <property type="component" value="Unassembled WGS sequence"/>
</dbReference>
<feature type="compositionally biased region" description="Pro residues" evidence="1">
    <location>
        <begin position="528"/>
        <end position="537"/>
    </location>
</feature>
<reference evidence="2" key="1">
    <citation type="submission" date="2021-07" db="EMBL/GenBank/DDBJ databases">
        <authorList>
            <person name="Durling M."/>
        </authorList>
    </citation>
    <scope>NUCLEOTIDE SEQUENCE</scope>
</reference>
<evidence type="ECO:0000313" key="3">
    <source>
        <dbReference type="Proteomes" id="UP000696280"/>
    </source>
</evidence>
<feature type="compositionally biased region" description="Acidic residues" evidence="1">
    <location>
        <begin position="855"/>
        <end position="864"/>
    </location>
</feature>
<accession>A0A9N9PH05</accession>
<gene>
    <name evidence="2" type="ORF">HYFRA_00001206</name>
</gene>
<feature type="region of interest" description="Disordered" evidence="1">
    <location>
        <begin position="316"/>
        <end position="335"/>
    </location>
</feature>
<dbReference type="EMBL" id="CAJVRL010000045">
    <property type="protein sequence ID" value="CAG8952459.1"/>
    <property type="molecule type" value="Genomic_DNA"/>
</dbReference>
<dbReference type="AlphaFoldDB" id="A0A9N9PH05"/>
<dbReference type="OrthoDB" id="3565233at2759"/>